<dbReference type="InterPro" id="IPR042099">
    <property type="entry name" value="ANL_N_sf"/>
</dbReference>
<dbReference type="Gene3D" id="3.40.50.12780">
    <property type="entry name" value="N-terminal domain of ligase-like"/>
    <property type="match status" value="1"/>
</dbReference>
<evidence type="ECO:0000259" key="3">
    <source>
        <dbReference type="Pfam" id="PF16177"/>
    </source>
</evidence>
<dbReference type="Pfam" id="PF16177">
    <property type="entry name" value="ACAS_N"/>
    <property type="match status" value="1"/>
</dbReference>
<dbReference type="InterPro" id="IPR045851">
    <property type="entry name" value="AMP-bd_C_sf"/>
</dbReference>
<dbReference type="InterPro" id="IPR005914">
    <property type="entry name" value="Acac_CoA_synth"/>
</dbReference>
<dbReference type="OrthoDB" id="10253869at2759"/>
<dbReference type="Gene3D" id="3.30.300.30">
    <property type="match status" value="1"/>
</dbReference>
<feature type="domain" description="Acetyl-coenzyme A synthetase N-terminal" evidence="3">
    <location>
        <begin position="41"/>
        <end position="96"/>
    </location>
</feature>
<dbReference type="InterPro" id="IPR000873">
    <property type="entry name" value="AMP-dep_synth/lig_dom"/>
</dbReference>
<evidence type="ECO:0000259" key="2">
    <source>
        <dbReference type="Pfam" id="PF00501"/>
    </source>
</evidence>
<dbReference type="Pfam" id="PF00501">
    <property type="entry name" value="AMP-binding"/>
    <property type="match status" value="1"/>
</dbReference>
<sequence>MESLAIPKKLWEHPNPESTQMYMLMQEINTKHNLRLNTFWDLYQYSITQRAQFWDQTFQFLNLIYSGSYTKVVDESARIDAIPRWFEGVHTNFAENLLYSRSSGVPSSTRGVRGKEDAKIAVTEVREGATEIRDVSWGLLRKETGELAAAMKAHGVKKGDRVVVVASNSVDTLKVFLAVTWLGGLFSSSSTDMGVKGVLQRALQVTPKYIFMDDFAIYNGKKVDLRQKMTEIADGMKDAEEFESMVSMPRFREPVDISSVPRTTTLSTFLQKSSGVKAPDFEQIAFHDPFFIAYSSGTTGTPKCIVHSVGGALLSSAKEAVLHRELDPESVMLQYTTTGWIMYFLSVTNLFPGARTILYDGSPFIPDLTTFVKLLADQKVTMLGTSPRWLHELATNGVKPREVADLSALKTVTSTGMVLSEQQFEWFYDVGFPKHIHLANISGGTDLAGSFGQDNPLTPVYVGGTQGPTLGTPVSVYDSLIEGGKGVSGAAVEDGTPGELVAPSAFPNMPVFFWNDPSGSRYFSAYFEKYDNVWTHGDFVMIHPVTKNLIFLGRADGVLNPSGVRFGSAEIYSVIEAGFPNIADSICVGQRRPQDEDESVMLFLLMKQGHKFTKKLVSEVKVAIRKELSARHVPKYVFETPEIPTTVNLKKVELPVKQIVSGKIIKPSGTLLNPGSLDYYYQFAKVEELESVKSKL</sequence>
<dbReference type="PANTHER" id="PTHR42921:SF4">
    <property type="entry name" value="ACETOACETYL-COA SYNTHASE (AFU_ORTHOLOGUE AFUA_8G04770)"/>
    <property type="match status" value="1"/>
</dbReference>
<comment type="caution">
    <text evidence="4">The sequence shown here is derived from an EMBL/GenBank/DDBJ whole genome shotgun (WGS) entry which is preliminary data.</text>
</comment>
<dbReference type="InterPro" id="IPR020845">
    <property type="entry name" value="AMP-binding_CS"/>
</dbReference>
<evidence type="ECO:0000256" key="1">
    <source>
        <dbReference type="ARBA" id="ARBA00006432"/>
    </source>
</evidence>
<dbReference type="NCBIfam" id="TIGR01217">
    <property type="entry name" value="ac_ac_CoA_syn"/>
    <property type="match status" value="1"/>
</dbReference>
<dbReference type="SUPFAM" id="SSF56801">
    <property type="entry name" value="Acetyl-CoA synthetase-like"/>
    <property type="match status" value="1"/>
</dbReference>
<accession>A0A8T9BR20</accession>
<dbReference type="Proteomes" id="UP000469558">
    <property type="component" value="Unassembled WGS sequence"/>
</dbReference>
<dbReference type="PROSITE" id="PS00455">
    <property type="entry name" value="AMP_BINDING"/>
    <property type="match status" value="1"/>
</dbReference>
<dbReference type="GO" id="GO:0030729">
    <property type="term" value="F:acetoacetate-CoA ligase activity"/>
    <property type="evidence" value="ECO:0007669"/>
    <property type="project" value="InterPro"/>
</dbReference>
<name>A0A8T9BR20_9HELO</name>
<dbReference type="InterPro" id="IPR032387">
    <property type="entry name" value="ACAS_N"/>
</dbReference>
<keyword evidence="5" id="KW-1185">Reference proteome</keyword>
<dbReference type="PANTHER" id="PTHR42921">
    <property type="entry name" value="ACETOACETYL-COA SYNTHETASE"/>
    <property type="match status" value="1"/>
</dbReference>
<protein>
    <submittedName>
        <fullName evidence="4">Acetoacetyl-CoA synthetase</fullName>
    </submittedName>
</protein>
<proteinExistence type="inferred from homology"/>
<gene>
    <name evidence="4" type="primary">Aacs</name>
    <name evidence="4" type="ORF">LSUE1_G009118</name>
</gene>
<comment type="similarity">
    <text evidence="1">Belongs to the ATP-dependent AMP-binding enzyme family.</text>
</comment>
<organism evidence="4 5">
    <name type="scientific">Lachnellula suecica</name>
    <dbReference type="NCBI Taxonomy" id="602035"/>
    <lineage>
        <taxon>Eukaryota</taxon>
        <taxon>Fungi</taxon>
        <taxon>Dikarya</taxon>
        <taxon>Ascomycota</taxon>
        <taxon>Pezizomycotina</taxon>
        <taxon>Leotiomycetes</taxon>
        <taxon>Helotiales</taxon>
        <taxon>Lachnaceae</taxon>
        <taxon>Lachnellula</taxon>
    </lineage>
</organism>
<reference evidence="4 5" key="1">
    <citation type="submission" date="2018-05" db="EMBL/GenBank/DDBJ databases">
        <title>Genome sequencing and assembly of the regulated plant pathogen Lachnellula willkommii and related sister species for the development of diagnostic species identification markers.</title>
        <authorList>
            <person name="Giroux E."/>
            <person name="Bilodeau G."/>
        </authorList>
    </citation>
    <scope>NUCLEOTIDE SEQUENCE [LARGE SCALE GENOMIC DNA]</scope>
    <source>
        <strain evidence="4 5">CBS 268.59</strain>
    </source>
</reference>
<dbReference type="EMBL" id="QGMK01002869">
    <property type="protein sequence ID" value="TVY55529.1"/>
    <property type="molecule type" value="Genomic_DNA"/>
</dbReference>
<evidence type="ECO:0000313" key="5">
    <source>
        <dbReference type="Proteomes" id="UP000469558"/>
    </source>
</evidence>
<dbReference type="GO" id="GO:0006629">
    <property type="term" value="P:lipid metabolic process"/>
    <property type="evidence" value="ECO:0007669"/>
    <property type="project" value="InterPro"/>
</dbReference>
<dbReference type="AlphaFoldDB" id="A0A8T9BR20"/>
<feature type="domain" description="AMP-dependent synthetase/ligase" evidence="2">
    <location>
        <begin position="119"/>
        <end position="501"/>
    </location>
</feature>
<evidence type="ECO:0000313" key="4">
    <source>
        <dbReference type="EMBL" id="TVY55529.1"/>
    </source>
</evidence>